<proteinExistence type="predicted"/>
<dbReference type="Pfam" id="PF07563">
    <property type="entry name" value="DUF1541"/>
    <property type="match status" value="2"/>
</dbReference>
<gene>
    <name evidence="3" type="ORF">ABID49_002231</name>
</gene>
<sequence>MMKINHQAGITSAALVLLLSGCSGGNDGAAEKQTDRVEEQGDEQYDREQTSDTYDMHDSEDREEMEDGESGDPGALPGGLKEAQSPTYPVGSEVVLKADHMPGMQNAKATVTGAYETTAYAVTYTPTDGGKPVKAHKWVIHEELKDPGKDPVQKGSQVTIAADHMDGMKGATGIIDDAEKTTVYQVDFVPEDGGEKVKNHKWVIEEELSEES</sequence>
<dbReference type="PROSITE" id="PS51257">
    <property type="entry name" value="PROKAR_LIPOPROTEIN"/>
    <property type="match status" value="1"/>
</dbReference>
<feature type="region of interest" description="Disordered" evidence="1">
    <location>
        <begin position="26"/>
        <end position="86"/>
    </location>
</feature>
<reference evidence="3 4" key="1">
    <citation type="submission" date="2024-06" db="EMBL/GenBank/DDBJ databases">
        <title>Genomic Encyclopedia of Type Strains, Phase IV (KMG-IV): sequencing the most valuable type-strain genomes for metagenomic binning, comparative biology and taxonomic classification.</title>
        <authorList>
            <person name="Goeker M."/>
        </authorList>
    </citation>
    <scope>NUCLEOTIDE SEQUENCE [LARGE SCALE GENOMIC DNA]</scope>
    <source>
        <strain evidence="3 4">DSM 26128</strain>
    </source>
</reference>
<dbReference type="InterPro" id="IPR011438">
    <property type="entry name" value="DUF1541"/>
</dbReference>
<dbReference type="Proteomes" id="UP001549099">
    <property type="component" value="Unassembled WGS sequence"/>
</dbReference>
<comment type="caution">
    <text evidence="3">The sequence shown here is derived from an EMBL/GenBank/DDBJ whole genome shotgun (WGS) entry which is preliminary data.</text>
</comment>
<evidence type="ECO:0000313" key="4">
    <source>
        <dbReference type="Proteomes" id="UP001549099"/>
    </source>
</evidence>
<dbReference type="RefSeq" id="WP_354198254.1">
    <property type="nucleotide sequence ID" value="NZ_JBEPLW010000020.1"/>
</dbReference>
<accession>A0ABV2GDD4</accession>
<feature type="domain" description="DUF1541" evidence="2">
    <location>
        <begin position="154"/>
        <end position="205"/>
    </location>
</feature>
<evidence type="ECO:0000313" key="3">
    <source>
        <dbReference type="EMBL" id="MET3576315.1"/>
    </source>
</evidence>
<evidence type="ECO:0000259" key="2">
    <source>
        <dbReference type="Pfam" id="PF07563"/>
    </source>
</evidence>
<organism evidence="3 4">
    <name type="scientific">Bhargavaea ullalensis</name>
    <dbReference type="NCBI Taxonomy" id="1265685"/>
    <lineage>
        <taxon>Bacteria</taxon>
        <taxon>Bacillati</taxon>
        <taxon>Bacillota</taxon>
        <taxon>Bacilli</taxon>
        <taxon>Bacillales</taxon>
        <taxon>Caryophanaceae</taxon>
        <taxon>Bhargavaea</taxon>
    </lineage>
</organism>
<evidence type="ECO:0000256" key="1">
    <source>
        <dbReference type="SAM" id="MobiDB-lite"/>
    </source>
</evidence>
<feature type="compositionally biased region" description="Acidic residues" evidence="1">
    <location>
        <begin position="61"/>
        <end position="70"/>
    </location>
</feature>
<feature type="compositionally biased region" description="Basic and acidic residues" evidence="1">
    <location>
        <begin position="29"/>
        <end position="60"/>
    </location>
</feature>
<dbReference type="Gene3D" id="2.30.30.1210">
    <property type="entry name" value="Domain of unknown function DUF1541"/>
    <property type="match status" value="1"/>
</dbReference>
<keyword evidence="4" id="KW-1185">Reference proteome</keyword>
<feature type="domain" description="DUF1541" evidence="2">
    <location>
        <begin position="90"/>
        <end position="141"/>
    </location>
</feature>
<dbReference type="EMBL" id="JBEPLW010000020">
    <property type="protein sequence ID" value="MET3576315.1"/>
    <property type="molecule type" value="Genomic_DNA"/>
</dbReference>
<name>A0ABV2GDD4_9BACL</name>
<protein>
    <recommendedName>
        <fullName evidence="2">DUF1541 domain-containing protein</fullName>
    </recommendedName>
</protein>